<sequence>MSDVHGEVYARLLTRALRDPEIVSALAEPGAPSADELRRTAGDHRAFVLAQARTAEEEWRRAQADVRATRRRRRLKRLLAWAVWIVAVVLILASIMASTWAGRLQEAYGQHHVVTVAEVLEYALYALIGMAVVVAGLACIVWFGYVVVAEKPSGGPPDEDRRLMVTAATTAVLVLLLSAISLGEGASDVAWQLTTGRVPEFEDHYAWEWLIILGALAVYGAAGATALEELRQLDLDDEVTRLSNVWQDALRESLLGFLRGEISGKVARPHAVSLAIGAAPGLSNVRSPDVHVRTAAEAALLSITDAMAGGSVALAGPRGVGKTELLKELCNPARKEWLSVEVMAPVAYDRREFMLHLLEVLCRRVRATGLKTAALAERELRRVRSVQTRSNESNANLGWGGFGVSMKRGTSLAHQPMTYPEIVNALRTLLRRVAAELHDAPVRRRLVVGVDELDRIAPATAARDFLNELKAVFDVPHCLFVLSVSDEALREADLAPLGRRDAFDSAIDEVVRVDPLDYETSVRLLDTRVVGLPAPFSALFYCLSGGSPRDLLRMARAAIARVTPERPCPLSEVTAALVERELERVANSAVPGGHGEELLQLFHAPLVAAHGGLGGLAPNITRQAALTPGGDKLGATLANRAHYLDTIGGIFTDDLREEAVTAAADPDFPGSFAALARAQREIGRTDVLARSSLQRIRAAWGLAALPESGQASPPESGGVTSTRPGHRG</sequence>
<keyword evidence="2" id="KW-0812">Transmembrane</keyword>
<dbReference type="EMBL" id="JABWGN010000024">
    <property type="protein sequence ID" value="NUW37902.1"/>
    <property type="molecule type" value="Genomic_DNA"/>
</dbReference>
<proteinExistence type="predicted"/>
<keyword evidence="5" id="KW-1185">Reference proteome</keyword>
<keyword evidence="2" id="KW-1133">Transmembrane helix</keyword>
<feature type="compositionally biased region" description="Polar residues" evidence="1">
    <location>
        <begin position="709"/>
        <end position="728"/>
    </location>
</feature>
<evidence type="ECO:0000256" key="2">
    <source>
        <dbReference type="SAM" id="Phobius"/>
    </source>
</evidence>
<evidence type="ECO:0000313" key="5">
    <source>
        <dbReference type="Proteomes" id="UP000586042"/>
    </source>
</evidence>
<evidence type="ECO:0000313" key="4">
    <source>
        <dbReference type="EMBL" id="NUW37902.1"/>
    </source>
</evidence>
<comment type="caution">
    <text evidence="4">The sequence shown here is derived from an EMBL/GenBank/DDBJ whole genome shotgun (WGS) entry which is preliminary data.</text>
</comment>
<dbReference type="InterPro" id="IPR041664">
    <property type="entry name" value="AAA_16"/>
</dbReference>
<protein>
    <recommendedName>
        <fullName evidence="3">Orc1-like AAA ATPase domain-containing protein</fullName>
    </recommendedName>
</protein>
<dbReference type="AlphaFoldDB" id="A0A7Y6IGV4"/>
<feature type="transmembrane region" description="Helical" evidence="2">
    <location>
        <begin position="122"/>
        <end position="143"/>
    </location>
</feature>
<gene>
    <name evidence="4" type="ORF">HTZ77_41875</name>
</gene>
<name>A0A7Y6IGV4_9ACTN</name>
<feature type="transmembrane region" description="Helical" evidence="2">
    <location>
        <begin position="78"/>
        <end position="102"/>
    </location>
</feature>
<feature type="transmembrane region" description="Helical" evidence="2">
    <location>
        <begin position="206"/>
        <end position="227"/>
    </location>
</feature>
<organism evidence="4 5">
    <name type="scientific">Nonomuraea montanisoli</name>
    <dbReference type="NCBI Taxonomy" id="2741721"/>
    <lineage>
        <taxon>Bacteria</taxon>
        <taxon>Bacillati</taxon>
        <taxon>Actinomycetota</taxon>
        <taxon>Actinomycetes</taxon>
        <taxon>Streptosporangiales</taxon>
        <taxon>Streptosporangiaceae</taxon>
        <taxon>Nonomuraea</taxon>
    </lineage>
</organism>
<dbReference type="InterPro" id="IPR027417">
    <property type="entry name" value="P-loop_NTPase"/>
</dbReference>
<dbReference type="Gene3D" id="3.40.50.300">
    <property type="entry name" value="P-loop containing nucleotide triphosphate hydrolases"/>
    <property type="match status" value="1"/>
</dbReference>
<evidence type="ECO:0000259" key="3">
    <source>
        <dbReference type="Pfam" id="PF13191"/>
    </source>
</evidence>
<dbReference type="Pfam" id="PF13191">
    <property type="entry name" value="AAA_16"/>
    <property type="match status" value="1"/>
</dbReference>
<evidence type="ECO:0000256" key="1">
    <source>
        <dbReference type="SAM" id="MobiDB-lite"/>
    </source>
</evidence>
<dbReference type="SUPFAM" id="SSF52540">
    <property type="entry name" value="P-loop containing nucleoside triphosphate hydrolases"/>
    <property type="match status" value="1"/>
</dbReference>
<feature type="region of interest" description="Disordered" evidence="1">
    <location>
        <begin position="704"/>
        <end position="728"/>
    </location>
</feature>
<accession>A0A7Y6IGV4</accession>
<feature type="domain" description="Orc1-like AAA ATPase" evidence="3">
    <location>
        <begin position="304"/>
        <end position="462"/>
    </location>
</feature>
<keyword evidence="2" id="KW-0472">Membrane</keyword>
<dbReference type="RefSeq" id="WP_175595345.1">
    <property type="nucleotide sequence ID" value="NZ_JABWGN010000024.1"/>
</dbReference>
<reference evidence="4 5" key="1">
    <citation type="submission" date="2020-06" db="EMBL/GenBank/DDBJ databases">
        <title>Nonomuraea sp. SMC257, a novel actinomycete isolated from soil.</title>
        <authorList>
            <person name="Chanama M."/>
        </authorList>
    </citation>
    <scope>NUCLEOTIDE SEQUENCE [LARGE SCALE GENOMIC DNA]</scope>
    <source>
        <strain evidence="4 5">SMC257</strain>
    </source>
</reference>
<dbReference type="Proteomes" id="UP000586042">
    <property type="component" value="Unassembled WGS sequence"/>
</dbReference>